<dbReference type="Pfam" id="PF13359">
    <property type="entry name" value="DDE_Tnp_4"/>
    <property type="match status" value="1"/>
</dbReference>
<dbReference type="GeneID" id="5891758"/>
<dbReference type="AlphaFoldDB" id="A9V0P0"/>
<evidence type="ECO:0000256" key="1">
    <source>
        <dbReference type="ARBA" id="ARBA00001968"/>
    </source>
</evidence>
<keyword evidence="2" id="KW-0479">Metal-binding</keyword>
<accession>A9V0P0</accession>
<dbReference type="STRING" id="81824.A9V0P0"/>
<evidence type="ECO:0000256" key="2">
    <source>
        <dbReference type="ARBA" id="ARBA00022723"/>
    </source>
</evidence>
<dbReference type="RefSeq" id="XP_001746399.1">
    <property type="nucleotide sequence ID" value="XM_001746347.1"/>
</dbReference>
<sequence length="424" mass="46653">MPRPREAIVSADRLLRDSRFSASARRAIFQKRKEYASKVALAFFLQTLARLVTEHQAGLLPDDFNADEAILFLCLAATNMVKNATRELERPPVAIAENGTPHVELARFTDATWTQCFGLANAAQFERLAAALAPHVDAHLPVPLQEALLAFFALFHRSSRLADAIRTLGVSWTVPKMSQVINQFALAVKNKFQRRLAFDARFFQPDWTATAALAVAAKEASSPGICAFIHGTSQNLAQPKERAARAAFYSDKDSRYTVRYQGVVAPNGIVTSFSGPWEGMNDDACMLNKSGLLESLERAWPAQKPWCLLGDSTYPQSKRLIHPGEGCTAATGPINAGLKQLHTMVECAVRTPGYGVTSRFEGIVDSRRMMVHERPVSAYMLTAALLTNMIACDNQDNPVAQCFGHKMPIPSLTEYMAPLSPSER</sequence>
<dbReference type="GO" id="GO:0046872">
    <property type="term" value="F:metal ion binding"/>
    <property type="evidence" value="ECO:0007669"/>
    <property type="project" value="UniProtKB-KW"/>
</dbReference>
<feature type="domain" description="DDE Tnp4" evidence="3">
    <location>
        <begin position="230"/>
        <end position="351"/>
    </location>
</feature>
<evidence type="ECO:0000313" key="4">
    <source>
        <dbReference type="EMBL" id="EDQ88786.1"/>
    </source>
</evidence>
<name>A9V0P0_MONBE</name>
<comment type="cofactor">
    <cofactor evidence="1">
        <name>a divalent metal cation</name>
        <dbReference type="ChEBI" id="CHEBI:60240"/>
    </cofactor>
</comment>
<evidence type="ECO:0000259" key="3">
    <source>
        <dbReference type="Pfam" id="PF13359"/>
    </source>
</evidence>
<evidence type="ECO:0000313" key="5">
    <source>
        <dbReference type="Proteomes" id="UP000001357"/>
    </source>
</evidence>
<dbReference type="EMBL" id="CH991553">
    <property type="protein sequence ID" value="EDQ88786.1"/>
    <property type="molecule type" value="Genomic_DNA"/>
</dbReference>
<keyword evidence="5" id="KW-1185">Reference proteome</keyword>
<dbReference type="InParanoid" id="A9V0P0"/>
<proteinExistence type="predicted"/>
<dbReference type="Proteomes" id="UP000001357">
    <property type="component" value="Unassembled WGS sequence"/>
</dbReference>
<gene>
    <name evidence="4" type="ORF">MONBRDRAFT_37263</name>
</gene>
<protein>
    <recommendedName>
        <fullName evidence="3">DDE Tnp4 domain-containing protein</fullName>
    </recommendedName>
</protein>
<dbReference type="InterPro" id="IPR027806">
    <property type="entry name" value="HARBI1_dom"/>
</dbReference>
<reference evidence="4 5" key="1">
    <citation type="journal article" date="2008" name="Nature">
        <title>The genome of the choanoflagellate Monosiga brevicollis and the origin of metazoans.</title>
        <authorList>
            <consortium name="JGI Sequencing"/>
            <person name="King N."/>
            <person name="Westbrook M.J."/>
            <person name="Young S.L."/>
            <person name="Kuo A."/>
            <person name="Abedin M."/>
            <person name="Chapman J."/>
            <person name="Fairclough S."/>
            <person name="Hellsten U."/>
            <person name="Isogai Y."/>
            <person name="Letunic I."/>
            <person name="Marr M."/>
            <person name="Pincus D."/>
            <person name="Putnam N."/>
            <person name="Rokas A."/>
            <person name="Wright K.J."/>
            <person name="Zuzow R."/>
            <person name="Dirks W."/>
            <person name="Good M."/>
            <person name="Goodstein D."/>
            <person name="Lemons D."/>
            <person name="Li W."/>
            <person name="Lyons J.B."/>
            <person name="Morris A."/>
            <person name="Nichols S."/>
            <person name="Richter D.J."/>
            <person name="Salamov A."/>
            <person name="Bork P."/>
            <person name="Lim W.A."/>
            <person name="Manning G."/>
            <person name="Miller W.T."/>
            <person name="McGinnis W."/>
            <person name="Shapiro H."/>
            <person name="Tjian R."/>
            <person name="Grigoriev I.V."/>
            <person name="Rokhsar D."/>
        </authorList>
    </citation>
    <scope>NUCLEOTIDE SEQUENCE [LARGE SCALE GENOMIC DNA]</scope>
    <source>
        <strain evidence="5">MX1 / ATCC 50154</strain>
    </source>
</reference>
<organism evidence="4 5">
    <name type="scientific">Monosiga brevicollis</name>
    <name type="common">Choanoflagellate</name>
    <dbReference type="NCBI Taxonomy" id="81824"/>
    <lineage>
        <taxon>Eukaryota</taxon>
        <taxon>Choanoflagellata</taxon>
        <taxon>Craspedida</taxon>
        <taxon>Salpingoecidae</taxon>
        <taxon>Monosiga</taxon>
    </lineage>
</organism>
<dbReference type="KEGG" id="mbr:MONBRDRAFT_37263"/>